<sequence>MKSKLRERFFDENLVNEELEESKIVRISGSSSYFTYSPFLDTELNFLEKDNKSIKFQRCIRYVNKLDLTNPLAINYQETCTIQNYHIENQSKFIKSILDVFCKTYKLSNQNLVVRAHSAVTDIVKDLNIKRYFLSEDCEFNATLPLNGNHYYLKIFYRYFDQEVAIINFVIVNLVGVESQLDSIMYLERIGFINEGKRYIYEQNKYSPFYSSIKMLKDYQIHRIINDTITILTIFEQNIMIGNKGVNSELKRKIKGLAKFIFFNCSDFHYKEYYQNLLALDDVHFNTDHIQLLMNEIDIQIRWILKLEKELKAGKYDKYEEEVLHDRFGIPEEFFLKDDKEKMYAKSRAMRYCFRDL</sequence>
<name>A0A3D8TRB6_9LIST</name>
<evidence type="ECO:0000313" key="1">
    <source>
        <dbReference type="EMBL" id="RDX01325.1"/>
    </source>
</evidence>
<dbReference type="RefSeq" id="WP_115753585.1">
    <property type="nucleotide sequence ID" value="NZ_LARY01000002.1"/>
</dbReference>
<reference evidence="2" key="1">
    <citation type="submission" date="2015-04" db="EMBL/GenBank/DDBJ databases">
        <authorList>
            <person name="Schardt J."/>
            <person name="Mueller-Herbst S."/>
            <person name="Scherer S."/>
            <person name="Huptas C."/>
        </authorList>
    </citation>
    <scope>NUCLEOTIDE SEQUENCE [LARGE SCALE GENOMIC DNA]</scope>
    <source>
        <strain evidence="2">Kiel-L1</strain>
    </source>
</reference>
<dbReference type="EMBL" id="LARY01000002">
    <property type="protein sequence ID" value="RDX01325.1"/>
    <property type="molecule type" value="Genomic_DNA"/>
</dbReference>
<dbReference type="AlphaFoldDB" id="A0A3D8TRB6"/>
<dbReference type="Proteomes" id="UP000257055">
    <property type="component" value="Unassembled WGS sequence"/>
</dbReference>
<protein>
    <submittedName>
        <fullName evidence="1">Uncharacterized protein</fullName>
    </submittedName>
</protein>
<gene>
    <name evidence="1" type="ORF">UR08_10425</name>
</gene>
<evidence type="ECO:0000313" key="2">
    <source>
        <dbReference type="Proteomes" id="UP000257055"/>
    </source>
</evidence>
<proteinExistence type="predicted"/>
<organism evidence="1 2">
    <name type="scientific">Listeria kieliensis</name>
    <dbReference type="NCBI Taxonomy" id="1621700"/>
    <lineage>
        <taxon>Bacteria</taxon>
        <taxon>Bacillati</taxon>
        <taxon>Bacillota</taxon>
        <taxon>Bacilli</taxon>
        <taxon>Bacillales</taxon>
        <taxon>Listeriaceae</taxon>
        <taxon>Listeria</taxon>
    </lineage>
</organism>
<keyword evidence="2" id="KW-1185">Reference proteome</keyword>
<comment type="caution">
    <text evidence="1">The sequence shown here is derived from an EMBL/GenBank/DDBJ whole genome shotgun (WGS) entry which is preliminary data.</text>
</comment>
<accession>A0A3D8TRB6</accession>